<keyword evidence="2" id="KW-1185">Reference proteome</keyword>
<protein>
    <submittedName>
        <fullName evidence="1">Uncharacterized protein</fullName>
    </submittedName>
</protein>
<sequence>MKLAIFPPWKTPIPYQTLTEVFPSLAAASAAGAHTLASITEQELVALASQLPSRSTTVEGRTITSMPVPEDSIHGYLIYDGDGIEVGNWTTLDVALERAGGEAER</sequence>
<dbReference type="EMBL" id="JACHOP010000011">
    <property type="protein sequence ID" value="MBB5758064.1"/>
    <property type="molecule type" value="Genomic_DNA"/>
</dbReference>
<comment type="caution">
    <text evidence="1">The sequence shown here is derived from an EMBL/GenBank/DDBJ whole genome shotgun (WGS) entry which is preliminary data.</text>
</comment>
<proteinExistence type="predicted"/>
<reference evidence="1 2" key="1">
    <citation type="submission" date="2020-08" db="EMBL/GenBank/DDBJ databases">
        <title>Genomic Encyclopedia of Type Strains, Phase IV (KMG-IV): sequencing the most valuable type-strain genomes for metagenomic binning, comparative biology and taxonomic classification.</title>
        <authorList>
            <person name="Goeker M."/>
        </authorList>
    </citation>
    <scope>NUCLEOTIDE SEQUENCE [LARGE SCALE GENOMIC DNA]</scope>
    <source>
        <strain evidence="1 2">DSM 2163</strain>
    </source>
</reference>
<dbReference type="AlphaFoldDB" id="A0A840ZLJ9"/>
<organism evidence="1 2">
    <name type="scientific">Methylorubrum rhodinum</name>
    <dbReference type="NCBI Taxonomy" id="29428"/>
    <lineage>
        <taxon>Bacteria</taxon>
        <taxon>Pseudomonadati</taxon>
        <taxon>Pseudomonadota</taxon>
        <taxon>Alphaproteobacteria</taxon>
        <taxon>Hyphomicrobiales</taxon>
        <taxon>Methylobacteriaceae</taxon>
        <taxon>Methylorubrum</taxon>
    </lineage>
</organism>
<accession>A0A840ZLJ9</accession>
<name>A0A840ZLJ9_9HYPH</name>
<evidence type="ECO:0000313" key="1">
    <source>
        <dbReference type="EMBL" id="MBB5758064.1"/>
    </source>
</evidence>
<dbReference type="RefSeq" id="WP_183570182.1">
    <property type="nucleotide sequence ID" value="NZ_JACHOP010000011.1"/>
</dbReference>
<evidence type="ECO:0000313" key="2">
    <source>
        <dbReference type="Proteomes" id="UP000583454"/>
    </source>
</evidence>
<gene>
    <name evidence="1" type="ORF">HNR00_002782</name>
</gene>
<dbReference type="Proteomes" id="UP000583454">
    <property type="component" value="Unassembled WGS sequence"/>
</dbReference>